<feature type="compositionally biased region" description="Basic and acidic residues" evidence="1">
    <location>
        <begin position="15"/>
        <end position="25"/>
    </location>
</feature>
<protein>
    <submittedName>
        <fullName evidence="2">Uncharacterized protein</fullName>
    </submittedName>
</protein>
<reference evidence="2" key="1">
    <citation type="submission" date="2020-02" db="EMBL/GenBank/DDBJ databases">
        <authorList>
            <person name="Meier V. D."/>
        </authorList>
    </citation>
    <scope>NUCLEOTIDE SEQUENCE</scope>
    <source>
        <strain evidence="2">AVDCRST_MAG34</strain>
    </source>
</reference>
<sequence length="111" mass="12953">GHPVPRLLLRRVRRRPDGALRRPEAGPRGVAVGHRDRPGRRGRRRHRGRGVQRARAAQQLPPHPRERGNPQHRGHHRPPCYRRGYTRRRPARRTGRHAVPPEGRQDRARPV</sequence>
<feature type="non-terminal residue" evidence="2">
    <location>
        <position position="1"/>
    </location>
</feature>
<dbReference type="AlphaFoldDB" id="A0A6J4MTW3"/>
<accession>A0A6J4MTW3</accession>
<name>A0A6J4MTW3_9ACTN</name>
<gene>
    <name evidence="2" type="ORF">AVDCRST_MAG34-2987</name>
</gene>
<feature type="compositionally biased region" description="Basic residues" evidence="1">
    <location>
        <begin position="70"/>
        <end position="96"/>
    </location>
</feature>
<feature type="compositionally biased region" description="Basic residues" evidence="1">
    <location>
        <begin position="37"/>
        <end position="52"/>
    </location>
</feature>
<feature type="region of interest" description="Disordered" evidence="1">
    <location>
        <begin position="1"/>
        <end position="111"/>
    </location>
</feature>
<dbReference type="EMBL" id="CADCUI010000083">
    <property type="protein sequence ID" value="CAA9366456.1"/>
    <property type="molecule type" value="Genomic_DNA"/>
</dbReference>
<organism evidence="2">
    <name type="scientific">uncultured Nocardioidaceae bacterium</name>
    <dbReference type="NCBI Taxonomy" id="253824"/>
    <lineage>
        <taxon>Bacteria</taxon>
        <taxon>Bacillati</taxon>
        <taxon>Actinomycetota</taxon>
        <taxon>Actinomycetes</taxon>
        <taxon>Propionibacteriales</taxon>
        <taxon>Nocardioidaceae</taxon>
        <taxon>environmental samples</taxon>
    </lineage>
</organism>
<feature type="non-terminal residue" evidence="2">
    <location>
        <position position="111"/>
    </location>
</feature>
<evidence type="ECO:0000313" key="2">
    <source>
        <dbReference type="EMBL" id="CAA9366456.1"/>
    </source>
</evidence>
<evidence type="ECO:0000256" key="1">
    <source>
        <dbReference type="SAM" id="MobiDB-lite"/>
    </source>
</evidence>
<proteinExistence type="predicted"/>